<evidence type="ECO:0000313" key="1">
    <source>
        <dbReference type="EMBL" id="OGM76958.1"/>
    </source>
</evidence>
<reference evidence="1 2" key="1">
    <citation type="journal article" date="2016" name="Nat. Commun.">
        <title>Thousands of microbial genomes shed light on interconnected biogeochemical processes in an aquifer system.</title>
        <authorList>
            <person name="Anantharaman K."/>
            <person name="Brown C.T."/>
            <person name="Hug L.A."/>
            <person name="Sharon I."/>
            <person name="Castelle C.J."/>
            <person name="Probst A.J."/>
            <person name="Thomas B.C."/>
            <person name="Singh A."/>
            <person name="Wilkins M.J."/>
            <person name="Karaoz U."/>
            <person name="Brodie E.L."/>
            <person name="Williams K.H."/>
            <person name="Hubbard S.S."/>
            <person name="Banfield J.F."/>
        </authorList>
    </citation>
    <scope>NUCLEOTIDE SEQUENCE [LARGE SCALE GENOMIC DNA]</scope>
</reference>
<sequence length="68" mass="7982">MESLKGLAERLKIKEEDSIFKRVLEDFIFIVGEMMINVSNCRRIAPIHPGRLKYNALPKEVIDSWVFF</sequence>
<organism evidence="1 2">
    <name type="scientific">Candidatus Woesebacteria bacterium RIFOXYA1_FULL_43_9</name>
    <dbReference type="NCBI Taxonomy" id="1802534"/>
    <lineage>
        <taxon>Bacteria</taxon>
        <taxon>Candidatus Woeseibacteriota</taxon>
    </lineage>
</organism>
<protein>
    <submittedName>
        <fullName evidence="1">Uncharacterized protein</fullName>
    </submittedName>
</protein>
<dbReference type="AlphaFoldDB" id="A0A1F8CMJ9"/>
<dbReference type="Proteomes" id="UP000179241">
    <property type="component" value="Unassembled WGS sequence"/>
</dbReference>
<dbReference type="EMBL" id="MGHU01000038">
    <property type="protein sequence ID" value="OGM76958.1"/>
    <property type="molecule type" value="Genomic_DNA"/>
</dbReference>
<comment type="caution">
    <text evidence="1">The sequence shown here is derived from an EMBL/GenBank/DDBJ whole genome shotgun (WGS) entry which is preliminary data.</text>
</comment>
<proteinExistence type="predicted"/>
<evidence type="ECO:0000313" key="2">
    <source>
        <dbReference type="Proteomes" id="UP000179241"/>
    </source>
</evidence>
<gene>
    <name evidence="1" type="ORF">A2188_02825</name>
</gene>
<accession>A0A1F8CMJ9</accession>
<name>A0A1F8CMJ9_9BACT</name>